<dbReference type="PANTHER" id="PTHR12128">
    <property type="entry name" value="DIHYDRODIPICOLINATE SYNTHASE"/>
    <property type="match status" value="1"/>
</dbReference>
<evidence type="ECO:0000256" key="12">
    <source>
        <dbReference type="HAMAP-Rule" id="MF_00418"/>
    </source>
</evidence>
<dbReference type="EC" id="4.3.3.7" evidence="4 12"/>
<comment type="subcellular location">
    <subcellularLocation>
        <location evidence="12">Cytoplasm</location>
    </subcellularLocation>
</comment>
<dbReference type="NCBIfam" id="TIGR00674">
    <property type="entry name" value="dapA"/>
    <property type="match status" value="1"/>
</dbReference>
<sequence length="302" mass="31006">MSAKPPSSPATPFGTVLTAMATAFHDDGSVDLEGTARIATHLIDHGHDGVVVSGTTGESPTTTTAEDGEILAAVMDAVGDRAVVVAGVGTNATAHSVELAVQAEKIGADGLLLVTPYYNKPSPAGVLHHFRSVVEASGLPVMLYDVPSRTGTTITMETYAAAIEWETVVAVKDAVGDYARGVRLMELGYAVYSGDDVANLGWLAHGGAGFVSVAGHAAGPLLREMYDAFTAGDHATALARFTTMLPAIDAIMGVPNYGATTAKATLELLGVLDNRNVRAPLVPLDEDEVAALRVGLAASGLL</sequence>
<keyword evidence="8 12" id="KW-0457">Lysine biosynthesis</keyword>
<keyword evidence="6 12" id="KW-0028">Amino-acid biosynthesis</keyword>
<evidence type="ECO:0000256" key="13">
    <source>
        <dbReference type="PIRNR" id="PIRNR001365"/>
    </source>
</evidence>
<evidence type="ECO:0000313" key="17">
    <source>
        <dbReference type="Proteomes" id="UP000198649"/>
    </source>
</evidence>
<dbReference type="PIRSF" id="PIRSF001365">
    <property type="entry name" value="DHDPS"/>
    <property type="match status" value="1"/>
</dbReference>
<evidence type="ECO:0000313" key="16">
    <source>
        <dbReference type="EMBL" id="SFJ36999.1"/>
    </source>
</evidence>
<keyword evidence="7 12" id="KW-0220">Diaminopimelate biosynthesis</keyword>
<evidence type="ECO:0000256" key="11">
    <source>
        <dbReference type="ARBA" id="ARBA00047836"/>
    </source>
</evidence>
<dbReference type="PROSITE" id="PS00666">
    <property type="entry name" value="DHDPS_2"/>
    <property type="match status" value="1"/>
</dbReference>
<evidence type="ECO:0000256" key="14">
    <source>
        <dbReference type="PIRSR" id="PIRSR001365-1"/>
    </source>
</evidence>
<evidence type="ECO:0000256" key="1">
    <source>
        <dbReference type="ARBA" id="ARBA00003294"/>
    </source>
</evidence>
<dbReference type="GO" id="GO:0005829">
    <property type="term" value="C:cytosol"/>
    <property type="evidence" value="ECO:0007669"/>
    <property type="project" value="TreeGrafter"/>
</dbReference>
<keyword evidence="17" id="KW-1185">Reference proteome</keyword>
<dbReference type="SMART" id="SM01130">
    <property type="entry name" value="DHDPS"/>
    <property type="match status" value="1"/>
</dbReference>
<evidence type="ECO:0000256" key="15">
    <source>
        <dbReference type="PIRSR" id="PIRSR001365-2"/>
    </source>
</evidence>
<dbReference type="SUPFAM" id="SSF51569">
    <property type="entry name" value="Aldolase"/>
    <property type="match status" value="1"/>
</dbReference>
<evidence type="ECO:0000256" key="10">
    <source>
        <dbReference type="ARBA" id="ARBA00023270"/>
    </source>
</evidence>
<dbReference type="Gene3D" id="3.20.20.70">
    <property type="entry name" value="Aldolase class I"/>
    <property type="match status" value="1"/>
</dbReference>
<evidence type="ECO:0000256" key="2">
    <source>
        <dbReference type="ARBA" id="ARBA00005120"/>
    </source>
</evidence>
<dbReference type="EMBL" id="FOQG01000027">
    <property type="protein sequence ID" value="SFJ36999.1"/>
    <property type="molecule type" value="Genomic_DNA"/>
</dbReference>
<dbReference type="STRING" id="1005945.SAMN05216561_12732"/>
<reference evidence="16 17" key="1">
    <citation type="submission" date="2016-10" db="EMBL/GenBank/DDBJ databases">
        <authorList>
            <person name="de Groot N.N."/>
        </authorList>
    </citation>
    <scope>NUCLEOTIDE SEQUENCE [LARGE SCALE GENOMIC DNA]</scope>
    <source>
        <strain evidence="16 17">CGMCC 1.11156</strain>
    </source>
</reference>
<comment type="caution">
    <text evidence="12">Was originally thought to be a dihydrodipicolinate synthase (DHDPS), catalyzing the condensation of (S)-aspartate-beta-semialdehyde [(S)-ASA] and pyruvate to dihydrodipicolinate (DHDP). However, it was shown in E.coli that the product of the enzymatic reaction is not dihydrodipicolinate but in fact (4S)-4-hydroxy-2,3,4,5-tetrahydro-(2S)-dipicolinic acid (HTPA), and that the consecutive dehydration reaction leading to DHDP is not spontaneous but catalyzed by DapB.</text>
</comment>
<organism evidence="16 17">
    <name type="scientific">Nocardioides psychrotolerans</name>
    <dbReference type="NCBI Taxonomy" id="1005945"/>
    <lineage>
        <taxon>Bacteria</taxon>
        <taxon>Bacillati</taxon>
        <taxon>Actinomycetota</taxon>
        <taxon>Actinomycetes</taxon>
        <taxon>Propionibacteriales</taxon>
        <taxon>Nocardioidaceae</taxon>
        <taxon>Nocardioides</taxon>
    </lineage>
</organism>
<dbReference type="InterPro" id="IPR020625">
    <property type="entry name" value="Schiff_base-form_aldolases_AS"/>
</dbReference>
<evidence type="ECO:0000256" key="8">
    <source>
        <dbReference type="ARBA" id="ARBA00023154"/>
    </source>
</evidence>
<gene>
    <name evidence="12" type="primary">dapA</name>
    <name evidence="16" type="ORF">SAMN05216561_12732</name>
</gene>
<evidence type="ECO:0000256" key="6">
    <source>
        <dbReference type="ARBA" id="ARBA00022605"/>
    </source>
</evidence>
<feature type="binding site" evidence="12 15">
    <location>
        <position position="211"/>
    </location>
    <ligand>
        <name>pyruvate</name>
        <dbReference type="ChEBI" id="CHEBI:15361"/>
    </ligand>
</feature>
<dbReference type="GO" id="GO:0008840">
    <property type="term" value="F:4-hydroxy-tetrahydrodipicolinate synthase activity"/>
    <property type="evidence" value="ECO:0007669"/>
    <property type="project" value="UniProtKB-UniRule"/>
</dbReference>
<evidence type="ECO:0000256" key="9">
    <source>
        <dbReference type="ARBA" id="ARBA00023239"/>
    </source>
</evidence>
<dbReference type="RefSeq" id="WP_091117379.1">
    <property type="nucleotide sequence ID" value="NZ_BKAF01000005.1"/>
</dbReference>
<dbReference type="GO" id="GO:0009089">
    <property type="term" value="P:lysine biosynthetic process via diaminopimelate"/>
    <property type="evidence" value="ECO:0007669"/>
    <property type="project" value="UniProtKB-UniRule"/>
</dbReference>
<comment type="function">
    <text evidence="1 12">Catalyzes the condensation of (S)-aspartate-beta-semialdehyde [(S)-ASA] and pyruvate to 4-hydroxy-tetrahydrodipicolinate (HTPA).</text>
</comment>
<dbReference type="UniPathway" id="UPA00034">
    <property type="reaction ID" value="UER00017"/>
</dbReference>
<dbReference type="InterPro" id="IPR013785">
    <property type="entry name" value="Aldolase_TIM"/>
</dbReference>
<dbReference type="PRINTS" id="PR00146">
    <property type="entry name" value="DHPICSNTHASE"/>
</dbReference>
<comment type="similarity">
    <text evidence="3 12 13">Belongs to the DapA family.</text>
</comment>
<dbReference type="OrthoDB" id="9782828at2"/>
<evidence type="ECO:0000256" key="5">
    <source>
        <dbReference type="ARBA" id="ARBA00022490"/>
    </source>
</evidence>
<comment type="pathway">
    <text evidence="2 12">Amino-acid biosynthesis; L-lysine biosynthesis via DAP pathway; (S)-tetrahydrodipicolinate from L-aspartate: step 3/4.</text>
</comment>
<evidence type="ECO:0000256" key="7">
    <source>
        <dbReference type="ARBA" id="ARBA00022915"/>
    </source>
</evidence>
<dbReference type="CDD" id="cd00950">
    <property type="entry name" value="DHDPS"/>
    <property type="match status" value="1"/>
</dbReference>
<feature type="site" description="Part of a proton relay during catalysis" evidence="12">
    <location>
        <position position="118"/>
    </location>
</feature>
<feature type="active site" description="Proton donor/acceptor" evidence="12 14">
    <location>
        <position position="144"/>
    </location>
</feature>
<keyword evidence="9 12" id="KW-0456">Lyase</keyword>
<proteinExistence type="inferred from homology"/>
<dbReference type="InterPro" id="IPR005263">
    <property type="entry name" value="DapA"/>
</dbReference>
<accession>A0A1I3QU17</accession>
<feature type="binding site" evidence="12 15">
    <location>
        <position position="56"/>
    </location>
    <ligand>
        <name>pyruvate</name>
        <dbReference type="ChEBI" id="CHEBI:15361"/>
    </ligand>
</feature>
<evidence type="ECO:0000256" key="3">
    <source>
        <dbReference type="ARBA" id="ARBA00007592"/>
    </source>
</evidence>
<keyword evidence="10 12" id="KW-0704">Schiff base</keyword>
<protein>
    <recommendedName>
        <fullName evidence="4 12">4-hydroxy-tetrahydrodipicolinate synthase</fullName>
        <shortName evidence="12">HTPA synthase</shortName>
        <ecNumber evidence="4 12">4.3.3.7</ecNumber>
    </recommendedName>
</protein>
<feature type="active site" description="Schiff-base intermediate with substrate" evidence="12 14">
    <location>
        <position position="172"/>
    </location>
</feature>
<feature type="site" description="Part of a proton relay during catalysis" evidence="12">
    <location>
        <position position="55"/>
    </location>
</feature>
<dbReference type="Proteomes" id="UP000198649">
    <property type="component" value="Unassembled WGS sequence"/>
</dbReference>
<keyword evidence="5 12" id="KW-0963">Cytoplasm</keyword>
<evidence type="ECO:0000256" key="4">
    <source>
        <dbReference type="ARBA" id="ARBA00012086"/>
    </source>
</evidence>
<dbReference type="InterPro" id="IPR020624">
    <property type="entry name" value="Schiff_base-form_aldolases_CS"/>
</dbReference>
<dbReference type="Pfam" id="PF00701">
    <property type="entry name" value="DHDPS"/>
    <property type="match status" value="1"/>
</dbReference>
<comment type="catalytic activity">
    <reaction evidence="11 12">
        <text>L-aspartate 4-semialdehyde + pyruvate = (2S,4S)-4-hydroxy-2,3,4,5-tetrahydrodipicolinate + H2O + H(+)</text>
        <dbReference type="Rhea" id="RHEA:34171"/>
        <dbReference type="ChEBI" id="CHEBI:15361"/>
        <dbReference type="ChEBI" id="CHEBI:15377"/>
        <dbReference type="ChEBI" id="CHEBI:15378"/>
        <dbReference type="ChEBI" id="CHEBI:67139"/>
        <dbReference type="ChEBI" id="CHEBI:537519"/>
        <dbReference type="EC" id="4.3.3.7"/>
    </reaction>
</comment>
<dbReference type="InterPro" id="IPR002220">
    <property type="entry name" value="DapA-like"/>
</dbReference>
<name>A0A1I3QU17_9ACTN</name>
<dbReference type="PROSITE" id="PS00665">
    <property type="entry name" value="DHDPS_1"/>
    <property type="match status" value="1"/>
</dbReference>
<dbReference type="PANTHER" id="PTHR12128:SF66">
    <property type="entry name" value="4-HYDROXY-2-OXOGLUTARATE ALDOLASE, MITOCHONDRIAL"/>
    <property type="match status" value="1"/>
</dbReference>
<dbReference type="HAMAP" id="MF_00418">
    <property type="entry name" value="DapA"/>
    <property type="match status" value="1"/>
</dbReference>
<dbReference type="GO" id="GO:0019877">
    <property type="term" value="P:diaminopimelate biosynthetic process"/>
    <property type="evidence" value="ECO:0007669"/>
    <property type="project" value="UniProtKB-UniRule"/>
</dbReference>
<comment type="subunit">
    <text evidence="12">Homotetramer; dimer of dimers.</text>
</comment>
<dbReference type="AlphaFoldDB" id="A0A1I3QU17"/>